<proteinExistence type="predicted"/>
<evidence type="ECO:0000313" key="3">
    <source>
        <dbReference type="Proteomes" id="UP000314294"/>
    </source>
</evidence>
<dbReference type="OrthoDB" id="2275718at2759"/>
<evidence type="ECO:0000256" key="1">
    <source>
        <dbReference type="SAM" id="MobiDB-lite"/>
    </source>
</evidence>
<accession>A0A4Z2F4F1</accession>
<feature type="compositionally biased region" description="Gly residues" evidence="1">
    <location>
        <begin position="68"/>
        <end position="82"/>
    </location>
</feature>
<organism evidence="2 3">
    <name type="scientific">Liparis tanakae</name>
    <name type="common">Tanaka's snailfish</name>
    <dbReference type="NCBI Taxonomy" id="230148"/>
    <lineage>
        <taxon>Eukaryota</taxon>
        <taxon>Metazoa</taxon>
        <taxon>Chordata</taxon>
        <taxon>Craniata</taxon>
        <taxon>Vertebrata</taxon>
        <taxon>Euteleostomi</taxon>
        <taxon>Actinopterygii</taxon>
        <taxon>Neopterygii</taxon>
        <taxon>Teleostei</taxon>
        <taxon>Neoteleostei</taxon>
        <taxon>Acanthomorphata</taxon>
        <taxon>Eupercaria</taxon>
        <taxon>Perciformes</taxon>
        <taxon>Cottioidei</taxon>
        <taxon>Cottales</taxon>
        <taxon>Liparidae</taxon>
        <taxon>Liparis</taxon>
    </lineage>
</organism>
<evidence type="ECO:0000313" key="2">
    <source>
        <dbReference type="EMBL" id="TNN35975.1"/>
    </source>
</evidence>
<keyword evidence="3" id="KW-1185">Reference proteome</keyword>
<feature type="region of interest" description="Disordered" evidence="1">
    <location>
        <begin position="49"/>
        <end position="82"/>
    </location>
</feature>
<name>A0A4Z2F4F1_9TELE</name>
<dbReference type="AlphaFoldDB" id="A0A4Z2F4F1"/>
<protein>
    <submittedName>
        <fullName evidence="2">Uncharacterized protein</fullName>
    </submittedName>
</protein>
<comment type="caution">
    <text evidence="2">The sequence shown here is derived from an EMBL/GenBank/DDBJ whole genome shotgun (WGS) entry which is preliminary data.</text>
</comment>
<dbReference type="Proteomes" id="UP000314294">
    <property type="component" value="Unassembled WGS sequence"/>
</dbReference>
<reference evidence="2 3" key="1">
    <citation type="submission" date="2019-03" db="EMBL/GenBank/DDBJ databases">
        <title>First draft genome of Liparis tanakae, snailfish: a comprehensive survey of snailfish specific genes.</title>
        <authorList>
            <person name="Kim W."/>
            <person name="Song I."/>
            <person name="Jeong J.-H."/>
            <person name="Kim D."/>
            <person name="Kim S."/>
            <person name="Ryu S."/>
            <person name="Song J.Y."/>
            <person name="Lee S.K."/>
        </authorList>
    </citation>
    <scope>NUCLEOTIDE SEQUENCE [LARGE SCALE GENOMIC DNA]</scope>
    <source>
        <tissue evidence="2">Muscle</tissue>
    </source>
</reference>
<gene>
    <name evidence="2" type="ORF">EYF80_053855</name>
</gene>
<feature type="compositionally biased region" description="Basic residues" evidence="1">
    <location>
        <begin position="13"/>
        <end position="24"/>
    </location>
</feature>
<dbReference type="EMBL" id="SRLO01001676">
    <property type="protein sequence ID" value="TNN35975.1"/>
    <property type="molecule type" value="Genomic_DNA"/>
</dbReference>
<feature type="region of interest" description="Disordered" evidence="1">
    <location>
        <begin position="1"/>
        <end position="30"/>
    </location>
</feature>
<sequence>MRDRVSVGGGGAARRRSSRERRGGRAPLRAGVRARACAPLGVVGGVGATSARQRAAPLRGGDARLGPGARGQGGSGPGGRGVGAVAPAQAVVGRRPPGAPLHAVPVHLSLSLRPTRWRYWGLDSISLARRAARASLWRNVSEVPFSSGTLGSGRNKIIVTRSEGLKIIVSVMSSRRGSSDVGHSSSLRLCTASTASSHCGPSITMRIMPLEHQDNPRTVLAANPQRAYLPAGVLLPLLTPLTGGDIPAGPEVPLDAFLPPEPGCCCCFSISKQKASTLPVVRLS</sequence>